<feature type="compositionally biased region" description="Acidic residues" evidence="1">
    <location>
        <begin position="325"/>
        <end position="337"/>
    </location>
</feature>
<feature type="region of interest" description="Disordered" evidence="1">
    <location>
        <begin position="299"/>
        <end position="388"/>
    </location>
</feature>
<accession>A0ABR3V4Z0</accession>
<protein>
    <recommendedName>
        <fullName evidence="5">Transmembrane protein</fullName>
    </recommendedName>
</protein>
<evidence type="ECO:0000313" key="3">
    <source>
        <dbReference type="EMBL" id="KAL1836810.1"/>
    </source>
</evidence>
<feature type="compositionally biased region" description="Gly residues" evidence="1">
    <location>
        <begin position="174"/>
        <end position="185"/>
    </location>
</feature>
<organism evidence="3 4">
    <name type="scientific">Humicola insolens</name>
    <name type="common">Soft-rot fungus</name>
    <dbReference type="NCBI Taxonomy" id="85995"/>
    <lineage>
        <taxon>Eukaryota</taxon>
        <taxon>Fungi</taxon>
        <taxon>Dikarya</taxon>
        <taxon>Ascomycota</taxon>
        <taxon>Pezizomycotina</taxon>
        <taxon>Sordariomycetes</taxon>
        <taxon>Sordariomycetidae</taxon>
        <taxon>Sordariales</taxon>
        <taxon>Chaetomiaceae</taxon>
        <taxon>Mycothermus</taxon>
    </lineage>
</organism>
<reference evidence="3 4" key="1">
    <citation type="journal article" date="2024" name="Commun. Biol.">
        <title>Comparative genomic analysis of thermophilic fungi reveals convergent evolutionary adaptations and gene losses.</title>
        <authorList>
            <person name="Steindorff A.S."/>
            <person name="Aguilar-Pontes M.V."/>
            <person name="Robinson A.J."/>
            <person name="Andreopoulos B."/>
            <person name="LaButti K."/>
            <person name="Kuo A."/>
            <person name="Mondo S."/>
            <person name="Riley R."/>
            <person name="Otillar R."/>
            <person name="Haridas S."/>
            <person name="Lipzen A."/>
            <person name="Grimwood J."/>
            <person name="Schmutz J."/>
            <person name="Clum A."/>
            <person name="Reid I.D."/>
            <person name="Moisan M.C."/>
            <person name="Butler G."/>
            <person name="Nguyen T.T.M."/>
            <person name="Dewar K."/>
            <person name="Conant G."/>
            <person name="Drula E."/>
            <person name="Henrissat B."/>
            <person name="Hansel C."/>
            <person name="Singer S."/>
            <person name="Hutchinson M.I."/>
            <person name="de Vries R.P."/>
            <person name="Natvig D.O."/>
            <person name="Powell A.J."/>
            <person name="Tsang A."/>
            <person name="Grigoriev I.V."/>
        </authorList>
    </citation>
    <scope>NUCLEOTIDE SEQUENCE [LARGE SCALE GENOMIC DNA]</scope>
    <source>
        <strain evidence="3 4">CBS 620.91</strain>
    </source>
</reference>
<dbReference type="EMBL" id="JAZGSY010000363">
    <property type="protein sequence ID" value="KAL1836810.1"/>
    <property type="molecule type" value="Genomic_DNA"/>
</dbReference>
<comment type="caution">
    <text evidence="3">The sequence shown here is derived from an EMBL/GenBank/DDBJ whole genome shotgun (WGS) entry which is preliminary data.</text>
</comment>
<feature type="compositionally biased region" description="Acidic residues" evidence="1">
    <location>
        <begin position="374"/>
        <end position="385"/>
    </location>
</feature>
<sequence length="418" mass="44985">MRHLTTSAGLLLLQAPVLTQGLPLPHKLRGDADKPVAGDKQTPILPSSPPPTPTPTTTFITTPTPVLESKPVSTRTTITTVTTSTSSSLPSSQPNANNNNNDHLDGDLTQELAELATLRLQLAALAREVREREAWLARQSSAVETTADCDGLGCVGRVFLRRVRHVVRVVGSGGGHGHDVGGTGGRSVPVEEPAASGKGIPRPPWRGGAGLGVDESAAGYGAGAEQDAEGGFDPFLIGLSAAVLMSVVALLATGGYSSCVDAGRISSLCSCVGCRQRRSLPRVEAEQAFWERMDFGEQGLEPWPRYTDSDEPRYTDGDEKRQIEVEDEVQSDEEEDMISWNEKRAEQWQTEEAMTSSDESHEEPQTEEATVPIEEPESETEESTMAEEIMAFRSAVDLVEALIAGEEARMASRRRPPF</sequence>
<name>A0ABR3V4Z0_HUMIN</name>
<evidence type="ECO:0000256" key="1">
    <source>
        <dbReference type="SAM" id="MobiDB-lite"/>
    </source>
</evidence>
<keyword evidence="2" id="KW-0732">Signal</keyword>
<feature type="compositionally biased region" description="Polar residues" evidence="1">
    <location>
        <begin position="347"/>
        <end position="357"/>
    </location>
</feature>
<proteinExistence type="predicted"/>
<feature type="compositionally biased region" description="Low complexity" evidence="1">
    <location>
        <begin position="55"/>
        <end position="101"/>
    </location>
</feature>
<feature type="region of interest" description="Disordered" evidence="1">
    <location>
        <begin position="24"/>
        <end position="105"/>
    </location>
</feature>
<dbReference type="Proteomes" id="UP001583172">
    <property type="component" value="Unassembled WGS sequence"/>
</dbReference>
<evidence type="ECO:0000256" key="2">
    <source>
        <dbReference type="SAM" id="SignalP"/>
    </source>
</evidence>
<feature type="compositionally biased region" description="Basic and acidic residues" evidence="1">
    <location>
        <begin position="28"/>
        <end position="37"/>
    </location>
</feature>
<feature type="region of interest" description="Disordered" evidence="1">
    <location>
        <begin position="174"/>
        <end position="208"/>
    </location>
</feature>
<gene>
    <name evidence="3" type="ORF">VTJ49DRAFT_4626</name>
</gene>
<feature type="chain" id="PRO_5046736228" description="Transmembrane protein" evidence="2">
    <location>
        <begin position="22"/>
        <end position="418"/>
    </location>
</feature>
<evidence type="ECO:0008006" key="5">
    <source>
        <dbReference type="Google" id="ProtNLM"/>
    </source>
</evidence>
<keyword evidence="4" id="KW-1185">Reference proteome</keyword>
<feature type="compositionally biased region" description="Basic and acidic residues" evidence="1">
    <location>
        <begin position="307"/>
        <end position="324"/>
    </location>
</feature>
<evidence type="ECO:0000313" key="4">
    <source>
        <dbReference type="Proteomes" id="UP001583172"/>
    </source>
</evidence>
<feature type="signal peptide" evidence="2">
    <location>
        <begin position="1"/>
        <end position="21"/>
    </location>
</feature>